<proteinExistence type="predicted"/>
<evidence type="ECO:0000256" key="1">
    <source>
        <dbReference type="SAM" id="MobiDB-lite"/>
    </source>
</evidence>
<name>A0AAD5VMF1_9AGAR</name>
<keyword evidence="3" id="KW-1185">Reference proteome</keyword>
<evidence type="ECO:0000313" key="2">
    <source>
        <dbReference type="EMBL" id="KAJ3558454.1"/>
    </source>
</evidence>
<feature type="region of interest" description="Disordered" evidence="1">
    <location>
        <begin position="1"/>
        <end position="41"/>
    </location>
</feature>
<evidence type="ECO:0000313" key="3">
    <source>
        <dbReference type="Proteomes" id="UP001213000"/>
    </source>
</evidence>
<organism evidence="2 3">
    <name type="scientific">Leucocoprinus birnbaumii</name>
    <dbReference type="NCBI Taxonomy" id="56174"/>
    <lineage>
        <taxon>Eukaryota</taxon>
        <taxon>Fungi</taxon>
        <taxon>Dikarya</taxon>
        <taxon>Basidiomycota</taxon>
        <taxon>Agaricomycotina</taxon>
        <taxon>Agaricomycetes</taxon>
        <taxon>Agaricomycetidae</taxon>
        <taxon>Agaricales</taxon>
        <taxon>Agaricineae</taxon>
        <taxon>Agaricaceae</taxon>
        <taxon>Leucocoprinus</taxon>
    </lineage>
</organism>
<protein>
    <submittedName>
        <fullName evidence="2">Uncharacterized protein</fullName>
    </submittedName>
</protein>
<dbReference type="AlphaFoldDB" id="A0AAD5VMF1"/>
<feature type="compositionally biased region" description="Basic and acidic residues" evidence="1">
    <location>
        <begin position="11"/>
        <end position="23"/>
    </location>
</feature>
<sequence>MATSHRRDRSHRGPDGLTKDQRYYRSKRQKKKKEPSQPPSEISLARVEGNDLMLGHALGMGVSWPYSPIDQSTYPEMCRFSIIFKLVSKWALKWGGMENWGDELQAGYEHARDDRTEDDWYDDVWTHAHNGRALQNRLSELRGILPTEQHIIRELYRREVEASILLAKGITIIEIRVPMFYNLCSVNPRGISPLPPSSDLEWDD</sequence>
<comment type="caution">
    <text evidence="2">The sequence shown here is derived from an EMBL/GenBank/DDBJ whole genome shotgun (WGS) entry which is preliminary data.</text>
</comment>
<gene>
    <name evidence="2" type="ORF">NP233_g11504</name>
</gene>
<accession>A0AAD5VMF1</accession>
<feature type="compositionally biased region" description="Basic residues" evidence="1">
    <location>
        <begin position="24"/>
        <end position="33"/>
    </location>
</feature>
<dbReference type="EMBL" id="JANIEX010001396">
    <property type="protein sequence ID" value="KAJ3558454.1"/>
    <property type="molecule type" value="Genomic_DNA"/>
</dbReference>
<dbReference type="Proteomes" id="UP001213000">
    <property type="component" value="Unassembled WGS sequence"/>
</dbReference>
<feature type="compositionally biased region" description="Basic residues" evidence="1">
    <location>
        <begin position="1"/>
        <end position="10"/>
    </location>
</feature>
<reference evidence="2" key="1">
    <citation type="submission" date="2022-07" db="EMBL/GenBank/DDBJ databases">
        <title>Genome Sequence of Leucocoprinus birnbaumii.</title>
        <authorList>
            <person name="Buettner E."/>
        </authorList>
    </citation>
    <scope>NUCLEOTIDE SEQUENCE</scope>
    <source>
        <strain evidence="2">VT141</strain>
    </source>
</reference>